<name>A0A844BBW9_9BURK</name>
<dbReference type="PANTHER" id="PTHR38439:SF3">
    <property type="entry name" value="COPPER-RESISTANT CUPROPROTEIN COPI"/>
    <property type="match status" value="1"/>
</dbReference>
<protein>
    <submittedName>
        <fullName evidence="7">Plastocyanin</fullName>
    </submittedName>
</protein>
<comment type="caution">
    <text evidence="7">The sequence shown here is derived from an EMBL/GenBank/DDBJ whole genome shotgun (WGS) entry which is preliminary data.</text>
</comment>
<sequence length="164" mass="18030">MRRPIWPIALVALMALSAQAHEGATRAHAGTAMKKEQQAWGIAGEAKAVTRTIELTMSDDMRFTPGHIDIRRGQTVRFVVRNSGAVLHEVVIGTPQTLEAHAALMVKFPNMEHDEPYMAHVAPGKRGELVWQFNRAGEFDFACLIAGHYQAGMRGTITVRSSTP</sequence>
<gene>
    <name evidence="7" type="ORF">GHT07_17725</name>
</gene>
<keyword evidence="8" id="KW-1185">Reference proteome</keyword>
<evidence type="ECO:0000256" key="1">
    <source>
        <dbReference type="ARBA" id="ARBA00004418"/>
    </source>
</evidence>
<reference evidence="7 8" key="1">
    <citation type="submission" date="2019-11" db="EMBL/GenBank/DDBJ databases">
        <title>Caenimonas koreensis gen. nov., sp. nov., isolated from activated sludge.</title>
        <authorList>
            <person name="Seung H.R."/>
        </authorList>
    </citation>
    <scope>NUCLEOTIDE SEQUENCE [LARGE SCALE GENOMIC DNA]</scope>
    <source>
        <strain evidence="7 8">EMB320</strain>
    </source>
</reference>
<keyword evidence="5" id="KW-0732">Signal</keyword>
<organism evidence="7 8">
    <name type="scientific">Caenimonas koreensis DSM 17982</name>
    <dbReference type="NCBI Taxonomy" id="1121255"/>
    <lineage>
        <taxon>Bacteria</taxon>
        <taxon>Pseudomonadati</taxon>
        <taxon>Pseudomonadota</taxon>
        <taxon>Betaproteobacteria</taxon>
        <taxon>Burkholderiales</taxon>
        <taxon>Comamonadaceae</taxon>
        <taxon>Caenimonas</taxon>
    </lineage>
</organism>
<dbReference type="CDD" id="cd04211">
    <property type="entry name" value="Cupredoxin_like_2"/>
    <property type="match status" value="1"/>
</dbReference>
<dbReference type="PANTHER" id="PTHR38439">
    <property type="entry name" value="AURACYANIN-B"/>
    <property type="match status" value="1"/>
</dbReference>
<evidence type="ECO:0000256" key="2">
    <source>
        <dbReference type="ARBA" id="ARBA00022723"/>
    </source>
</evidence>
<keyword evidence="4" id="KW-0186">Copper</keyword>
<keyword evidence="2" id="KW-0479">Metal-binding</keyword>
<proteinExistence type="predicted"/>
<accession>A0A844BBW9</accession>
<dbReference type="OrthoDB" id="9816061at2"/>
<dbReference type="PROSITE" id="PS00079">
    <property type="entry name" value="MULTICOPPER_OXIDASE1"/>
    <property type="match status" value="1"/>
</dbReference>
<dbReference type="GO" id="GO:0005507">
    <property type="term" value="F:copper ion binding"/>
    <property type="evidence" value="ECO:0007669"/>
    <property type="project" value="InterPro"/>
</dbReference>
<dbReference type="Gene3D" id="2.60.40.420">
    <property type="entry name" value="Cupredoxins - blue copper proteins"/>
    <property type="match status" value="1"/>
</dbReference>
<evidence type="ECO:0000313" key="8">
    <source>
        <dbReference type="Proteomes" id="UP000487350"/>
    </source>
</evidence>
<evidence type="ECO:0000256" key="3">
    <source>
        <dbReference type="ARBA" id="ARBA00022764"/>
    </source>
</evidence>
<dbReference type="InterPro" id="IPR033138">
    <property type="entry name" value="Cu_oxidase_CS"/>
</dbReference>
<dbReference type="Pfam" id="PF00127">
    <property type="entry name" value="Copper-bind"/>
    <property type="match status" value="1"/>
</dbReference>
<dbReference type="AlphaFoldDB" id="A0A844BBW9"/>
<dbReference type="InterPro" id="IPR008972">
    <property type="entry name" value="Cupredoxin"/>
</dbReference>
<evidence type="ECO:0000313" key="7">
    <source>
        <dbReference type="EMBL" id="MRD49119.1"/>
    </source>
</evidence>
<comment type="subcellular location">
    <subcellularLocation>
        <location evidence="1">Periplasm</location>
    </subcellularLocation>
</comment>
<dbReference type="InterPro" id="IPR050845">
    <property type="entry name" value="Cu-binding_ET"/>
</dbReference>
<keyword evidence="3" id="KW-0574">Periplasm</keyword>
<evidence type="ECO:0000256" key="5">
    <source>
        <dbReference type="SAM" id="SignalP"/>
    </source>
</evidence>
<dbReference type="InterPro" id="IPR000923">
    <property type="entry name" value="BlueCu_1"/>
</dbReference>
<feature type="domain" description="Blue (type 1) copper" evidence="6">
    <location>
        <begin position="58"/>
        <end position="159"/>
    </location>
</feature>
<evidence type="ECO:0000256" key="4">
    <source>
        <dbReference type="ARBA" id="ARBA00023008"/>
    </source>
</evidence>
<dbReference type="GO" id="GO:0009055">
    <property type="term" value="F:electron transfer activity"/>
    <property type="evidence" value="ECO:0007669"/>
    <property type="project" value="InterPro"/>
</dbReference>
<dbReference type="GO" id="GO:0042597">
    <property type="term" value="C:periplasmic space"/>
    <property type="evidence" value="ECO:0007669"/>
    <property type="project" value="UniProtKB-SubCell"/>
</dbReference>
<dbReference type="SUPFAM" id="SSF49503">
    <property type="entry name" value="Cupredoxins"/>
    <property type="match status" value="1"/>
</dbReference>
<dbReference type="Proteomes" id="UP000487350">
    <property type="component" value="Unassembled WGS sequence"/>
</dbReference>
<evidence type="ECO:0000259" key="6">
    <source>
        <dbReference type="Pfam" id="PF00127"/>
    </source>
</evidence>
<dbReference type="EMBL" id="WJBU01000019">
    <property type="protein sequence ID" value="MRD49119.1"/>
    <property type="molecule type" value="Genomic_DNA"/>
</dbReference>
<feature type="chain" id="PRO_5032760106" evidence="5">
    <location>
        <begin position="21"/>
        <end position="164"/>
    </location>
</feature>
<feature type="signal peptide" evidence="5">
    <location>
        <begin position="1"/>
        <end position="20"/>
    </location>
</feature>